<comment type="subcellular location">
    <subcellularLocation>
        <location evidence="2">Membrane</location>
    </subcellularLocation>
</comment>
<feature type="transmembrane region" description="Helical" evidence="12">
    <location>
        <begin position="6"/>
        <end position="25"/>
    </location>
</feature>
<evidence type="ECO:0000256" key="11">
    <source>
        <dbReference type="RuleBase" id="RU000461"/>
    </source>
</evidence>
<evidence type="ECO:0000256" key="5">
    <source>
        <dbReference type="ARBA" id="ARBA00022723"/>
    </source>
</evidence>
<evidence type="ECO:0000256" key="6">
    <source>
        <dbReference type="ARBA" id="ARBA00023002"/>
    </source>
</evidence>
<evidence type="ECO:0000256" key="7">
    <source>
        <dbReference type="ARBA" id="ARBA00023004"/>
    </source>
</evidence>
<dbReference type="AlphaFoldDB" id="A0A6A3A1R9"/>
<evidence type="ECO:0000313" key="13">
    <source>
        <dbReference type="EMBL" id="KAE8697776.1"/>
    </source>
</evidence>
<evidence type="ECO:0000256" key="2">
    <source>
        <dbReference type="ARBA" id="ARBA00004370"/>
    </source>
</evidence>
<reference evidence="13" key="1">
    <citation type="submission" date="2019-09" db="EMBL/GenBank/DDBJ databases">
        <title>Draft genome information of white flower Hibiscus syriacus.</title>
        <authorList>
            <person name="Kim Y.-M."/>
        </authorList>
    </citation>
    <scope>NUCLEOTIDE SEQUENCE [LARGE SCALE GENOMIC DNA]</scope>
    <source>
        <strain evidence="13">YM2019G1</strain>
    </source>
</reference>
<keyword evidence="14" id="KW-1185">Reference proteome</keyword>
<dbReference type="GO" id="GO:0020037">
    <property type="term" value="F:heme binding"/>
    <property type="evidence" value="ECO:0007669"/>
    <property type="project" value="InterPro"/>
</dbReference>
<dbReference type="InterPro" id="IPR001128">
    <property type="entry name" value="Cyt_P450"/>
</dbReference>
<dbReference type="FunFam" id="1.10.630.10:FF:000019">
    <property type="entry name" value="Cytochrome P450 family protein"/>
    <property type="match status" value="1"/>
</dbReference>
<gene>
    <name evidence="13" type="ORF">F3Y22_tig00110610pilonHSYRG00340</name>
</gene>
<comment type="caution">
    <text evidence="13">The sequence shown here is derived from an EMBL/GenBank/DDBJ whole genome shotgun (WGS) entry which is preliminary data.</text>
</comment>
<dbReference type="Gene3D" id="1.10.630.10">
    <property type="entry name" value="Cytochrome P450"/>
    <property type="match status" value="1"/>
</dbReference>
<evidence type="ECO:0000256" key="1">
    <source>
        <dbReference type="ARBA" id="ARBA00001971"/>
    </source>
</evidence>
<evidence type="ECO:0000256" key="4">
    <source>
        <dbReference type="ARBA" id="ARBA00022617"/>
    </source>
</evidence>
<dbReference type="OrthoDB" id="1103324at2759"/>
<comment type="cofactor">
    <cofactor evidence="1 10">
        <name>heme</name>
        <dbReference type="ChEBI" id="CHEBI:30413"/>
    </cofactor>
</comment>
<protein>
    <submittedName>
        <fullName evidence="13">3,9-dihydroxypterocarpan 6A-monooxygenase</fullName>
    </submittedName>
</protein>
<dbReference type="InterPro" id="IPR002401">
    <property type="entry name" value="Cyt_P450_E_grp-I"/>
</dbReference>
<keyword evidence="5 10" id="KW-0479">Metal-binding</keyword>
<evidence type="ECO:0000256" key="3">
    <source>
        <dbReference type="ARBA" id="ARBA00010617"/>
    </source>
</evidence>
<evidence type="ECO:0000256" key="9">
    <source>
        <dbReference type="ARBA" id="ARBA00023136"/>
    </source>
</evidence>
<keyword evidence="9 12" id="KW-0472">Membrane</keyword>
<keyword evidence="12" id="KW-0812">Transmembrane</keyword>
<name>A0A6A3A1R9_HIBSY</name>
<dbReference type="PROSITE" id="PS00086">
    <property type="entry name" value="CYTOCHROME_P450"/>
    <property type="match status" value="1"/>
</dbReference>
<dbReference type="InterPro" id="IPR036396">
    <property type="entry name" value="Cyt_P450_sf"/>
</dbReference>
<evidence type="ECO:0000256" key="12">
    <source>
        <dbReference type="SAM" id="Phobius"/>
    </source>
</evidence>
<dbReference type="EMBL" id="VEPZ02001049">
    <property type="protein sequence ID" value="KAE8697776.1"/>
    <property type="molecule type" value="Genomic_DNA"/>
</dbReference>
<comment type="similarity">
    <text evidence="3 11">Belongs to the cytochrome P450 family.</text>
</comment>
<dbReference type="Proteomes" id="UP000436088">
    <property type="component" value="Unassembled WGS sequence"/>
</dbReference>
<dbReference type="Pfam" id="PF00067">
    <property type="entry name" value="p450"/>
    <property type="match status" value="1"/>
</dbReference>
<dbReference type="PANTHER" id="PTHR47943:SF8">
    <property type="entry name" value="CYTOCHROME P450"/>
    <property type="match status" value="1"/>
</dbReference>
<feature type="binding site" description="axial binding residue" evidence="10">
    <location>
        <position position="447"/>
    </location>
    <ligand>
        <name>heme</name>
        <dbReference type="ChEBI" id="CHEBI:30413"/>
    </ligand>
    <ligandPart>
        <name>Fe</name>
        <dbReference type="ChEBI" id="CHEBI:18248"/>
    </ligandPart>
</feature>
<dbReference type="PANTHER" id="PTHR47943">
    <property type="entry name" value="CYTOCHROME P450 93A3-LIKE"/>
    <property type="match status" value="1"/>
</dbReference>
<dbReference type="InterPro" id="IPR017972">
    <property type="entry name" value="Cyt_P450_CS"/>
</dbReference>
<dbReference type="SUPFAM" id="SSF48264">
    <property type="entry name" value="Cytochrome P450"/>
    <property type="match status" value="1"/>
</dbReference>
<keyword evidence="6 11" id="KW-0560">Oxidoreductase</keyword>
<dbReference type="CDD" id="cd20655">
    <property type="entry name" value="CYP93"/>
    <property type="match status" value="1"/>
</dbReference>
<dbReference type="PRINTS" id="PR00463">
    <property type="entry name" value="EP450I"/>
</dbReference>
<evidence type="ECO:0000256" key="10">
    <source>
        <dbReference type="PIRSR" id="PIRSR602401-1"/>
    </source>
</evidence>
<keyword evidence="4 10" id="KW-0349">Heme</keyword>
<dbReference type="GO" id="GO:0016705">
    <property type="term" value="F:oxidoreductase activity, acting on paired donors, with incorporation or reduction of molecular oxygen"/>
    <property type="evidence" value="ECO:0007669"/>
    <property type="project" value="InterPro"/>
</dbReference>
<sequence>MADIQAYIILLFLWLASLILVKTIFSKKKTASRLPPSPTALPFIGHLHLLAPIPHQALHKLSTKHGPLMHIRLGSVPCVVASSPEMAKEFLKTHDSSFSNRPITAAVDYLTYGSADFSFAPYGPYWKFMKKICMSELLNGRMLDQSLPVRGEELRRFLRFMEKKASAGEKVDVGGQLVRLTNNIVSRMIMNRTCSGNEDEAEEVRKLVEATAELTGRFNLSDFIWFCKNLDLQGMKKQLKHVRDKFDSMMEKIIKEHEDVRKRNDNGGAVKDLLDVLLDISEDENSEMRLTGENIKAFILDLFAAGTDTSAVTIEWALSELINHPNIMEKAREEVDSVVGKKRIVAESDISNLPYLQAIVKETLRLHPTGPMIVRESTEDCIIGGYEIPAKTRLFVNVWAIGRDPNHWEDSLEFRPERFIEGSGKSQMDVRGQHFQLLPFGSGRRSCPGTTMALGVVQTSLAAMIQCFEWKVDGSVDMKEGPGLTLPRAHPLMCVPLLRLNPFPSV</sequence>
<accession>A0A6A3A1R9</accession>
<evidence type="ECO:0000256" key="8">
    <source>
        <dbReference type="ARBA" id="ARBA00023033"/>
    </source>
</evidence>
<organism evidence="13 14">
    <name type="scientific">Hibiscus syriacus</name>
    <name type="common">Rose of Sharon</name>
    <dbReference type="NCBI Taxonomy" id="106335"/>
    <lineage>
        <taxon>Eukaryota</taxon>
        <taxon>Viridiplantae</taxon>
        <taxon>Streptophyta</taxon>
        <taxon>Embryophyta</taxon>
        <taxon>Tracheophyta</taxon>
        <taxon>Spermatophyta</taxon>
        <taxon>Magnoliopsida</taxon>
        <taxon>eudicotyledons</taxon>
        <taxon>Gunneridae</taxon>
        <taxon>Pentapetalae</taxon>
        <taxon>rosids</taxon>
        <taxon>malvids</taxon>
        <taxon>Malvales</taxon>
        <taxon>Malvaceae</taxon>
        <taxon>Malvoideae</taxon>
        <taxon>Hibiscus</taxon>
    </lineage>
</organism>
<dbReference type="GO" id="GO:0016020">
    <property type="term" value="C:membrane"/>
    <property type="evidence" value="ECO:0007669"/>
    <property type="project" value="UniProtKB-SubCell"/>
</dbReference>
<keyword evidence="12" id="KW-1133">Transmembrane helix</keyword>
<dbReference type="GO" id="GO:0005506">
    <property type="term" value="F:iron ion binding"/>
    <property type="evidence" value="ECO:0007669"/>
    <property type="project" value="InterPro"/>
</dbReference>
<keyword evidence="8 11" id="KW-0503">Monooxygenase</keyword>
<keyword evidence="7 10" id="KW-0408">Iron</keyword>
<dbReference type="PRINTS" id="PR00385">
    <property type="entry name" value="P450"/>
</dbReference>
<dbReference type="GO" id="GO:0004497">
    <property type="term" value="F:monooxygenase activity"/>
    <property type="evidence" value="ECO:0007669"/>
    <property type="project" value="UniProtKB-KW"/>
</dbReference>
<proteinExistence type="inferred from homology"/>
<evidence type="ECO:0000313" key="14">
    <source>
        <dbReference type="Proteomes" id="UP000436088"/>
    </source>
</evidence>